<dbReference type="PANTHER" id="PTHR10039:SF16">
    <property type="entry name" value="GPI INOSITOL-DEACYLASE"/>
    <property type="match status" value="1"/>
</dbReference>
<dbReference type="InterPro" id="IPR055530">
    <property type="entry name" value="DUF7104"/>
</dbReference>
<dbReference type="PROSITE" id="PS50297">
    <property type="entry name" value="ANK_REP_REGION"/>
    <property type="match status" value="3"/>
</dbReference>
<comment type="caution">
    <text evidence="6">The sequence shown here is derived from an EMBL/GenBank/DDBJ whole genome shotgun (WGS) entry which is preliminary data.</text>
</comment>
<dbReference type="SMART" id="SM00248">
    <property type="entry name" value="ANK"/>
    <property type="match status" value="17"/>
</dbReference>
<accession>A0A9P8L1S1</accession>
<evidence type="ECO:0000259" key="3">
    <source>
        <dbReference type="Pfam" id="PF22939"/>
    </source>
</evidence>
<feature type="repeat" description="ANK" evidence="2">
    <location>
        <begin position="819"/>
        <end position="851"/>
    </location>
</feature>
<feature type="domain" description="Nephrocystin 3-like N-terminal" evidence="5">
    <location>
        <begin position="310"/>
        <end position="482"/>
    </location>
</feature>
<dbReference type="EMBL" id="JAGHQL010000196">
    <property type="protein sequence ID" value="KAH0536560.1"/>
    <property type="molecule type" value="Genomic_DNA"/>
</dbReference>
<evidence type="ECO:0000259" key="5">
    <source>
        <dbReference type="Pfam" id="PF24883"/>
    </source>
</evidence>
<name>A0A9P8L1S1_9PEZI</name>
<dbReference type="InterPro" id="IPR054471">
    <property type="entry name" value="GPIID_WHD"/>
</dbReference>
<dbReference type="InterPro" id="IPR027417">
    <property type="entry name" value="P-loop_NTPase"/>
</dbReference>
<dbReference type="Pfam" id="PF24809">
    <property type="entry name" value="DUF7708"/>
    <property type="match status" value="1"/>
</dbReference>
<proteinExistence type="predicted"/>
<gene>
    <name evidence="6" type="ORF">FGG08_006568</name>
</gene>
<dbReference type="OrthoDB" id="7464126at2759"/>
<feature type="repeat" description="ANK" evidence="2">
    <location>
        <begin position="1829"/>
        <end position="1862"/>
    </location>
</feature>
<feature type="domain" description="GPI inositol-deacylase winged helix" evidence="3">
    <location>
        <begin position="602"/>
        <end position="671"/>
    </location>
</feature>
<dbReference type="PANTHER" id="PTHR10039">
    <property type="entry name" value="AMELOGENIN"/>
    <property type="match status" value="1"/>
</dbReference>
<dbReference type="InterPro" id="IPR002110">
    <property type="entry name" value="Ankyrin_rpt"/>
</dbReference>
<dbReference type="Gene3D" id="3.40.50.300">
    <property type="entry name" value="P-loop containing nucleotide triphosphate hydrolases"/>
    <property type="match status" value="1"/>
</dbReference>
<evidence type="ECO:0008006" key="8">
    <source>
        <dbReference type="Google" id="ProtNLM"/>
    </source>
</evidence>
<evidence type="ECO:0000256" key="2">
    <source>
        <dbReference type="PROSITE-ProRule" id="PRU00023"/>
    </source>
</evidence>
<evidence type="ECO:0000313" key="7">
    <source>
        <dbReference type="Proteomes" id="UP000698800"/>
    </source>
</evidence>
<dbReference type="InterPro" id="IPR056125">
    <property type="entry name" value="DUF7708"/>
</dbReference>
<evidence type="ECO:0000259" key="4">
    <source>
        <dbReference type="Pfam" id="PF24809"/>
    </source>
</evidence>
<protein>
    <recommendedName>
        <fullName evidence="8">NACHT domain-containing protein</fullName>
    </recommendedName>
</protein>
<dbReference type="PROSITE" id="PS50088">
    <property type="entry name" value="ANK_REPEAT"/>
    <property type="match status" value="3"/>
</dbReference>
<dbReference type="SUPFAM" id="SSF52540">
    <property type="entry name" value="P-loop containing nucleoside triphosphate hydrolases"/>
    <property type="match status" value="1"/>
</dbReference>
<dbReference type="Gene3D" id="1.20.5.340">
    <property type="match status" value="1"/>
</dbReference>
<reference evidence="6" key="1">
    <citation type="submission" date="2021-03" db="EMBL/GenBank/DDBJ databases">
        <title>Comparative genomics and phylogenomic investigation of the class Geoglossomycetes provide insights into ecological specialization and systematics.</title>
        <authorList>
            <person name="Melie T."/>
            <person name="Pirro S."/>
            <person name="Miller A.N."/>
            <person name="Quandt A."/>
        </authorList>
    </citation>
    <scope>NUCLEOTIDE SEQUENCE</scope>
    <source>
        <strain evidence="6">GBOQ0MN5Z8</strain>
    </source>
</reference>
<keyword evidence="1" id="KW-0677">Repeat</keyword>
<dbReference type="Pfam" id="PF12796">
    <property type="entry name" value="Ank_2"/>
    <property type="match status" value="2"/>
</dbReference>
<dbReference type="Gene3D" id="1.25.40.20">
    <property type="entry name" value="Ankyrin repeat-containing domain"/>
    <property type="match status" value="6"/>
</dbReference>
<dbReference type="Pfam" id="PF23397">
    <property type="entry name" value="DUF7104"/>
    <property type="match status" value="17"/>
</dbReference>
<keyword evidence="7" id="KW-1185">Reference proteome</keyword>
<feature type="repeat" description="ANK" evidence="2">
    <location>
        <begin position="1863"/>
        <end position="1886"/>
    </location>
</feature>
<evidence type="ECO:0000256" key="1">
    <source>
        <dbReference type="ARBA" id="ARBA00022737"/>
    </source>
</evidence>
<dbReference type="SUPFAM" id="SSF48403">
    <property type="entry name" value="Ankyrin repeat"/>
    <property type="match status" value="5"/>
</dbReference>
<dbReference type="InterPro" id="IPR056884">
    <property type="entry name" value="NPHP3-like_N"/>
</dbReference>
<sequence>MGSGKSLWDIAVQKLNPEDRQHIDFDCPPGSKKLLVLDQLRSAAEEKKNLCLAKRWKYSKKNGETIVLRDVIDKIISWLDKFIRIGDCAVQYDPIHAALPWAGVRVLLQVEFTIYEGQQVLTIVEIAVNDSQKFGALLEGMERIAHLISRFAIFEDLYLHDQLSSSDGLKRSLIELYTTVLLYLSKARCYYGQNTALRTVKSIVQLEEIDFQHLTTSIAQKEANVAQYAHLADAEFQKAISDSLINLDDRQIELKSILKELEMPIARIGDKVLDLHDNLQKSERRDILRWLSAIPHKEHHKNISQGRLRGSGIWLLNNEEFIRWRKSSASSILWLHGIPGSGKTMLVSKVIDSFFHESSEHKGFELLAYFYCTRNVAEPERADPAEILRSILRQLSCLGSGAVRGVVVKRYKEMEEDGFEPGRLTIEDTAKLIIDIAETNPVTIVIDALDECTDELRFEILEKLDEILKLSASLVKIFVSSRDNQDISCRLKHAQNIYVQACDNTKDIERFIHFEVDQSIMKKRLLSGVVSDELKDLITKVLKDGAQGMFRWASLQLQGLCNSRRIKIEADVREELGNLPKELADIYAKIYEQIEESGYWSRIFAKRALKWLLCAQRPLSLDEFLAALSTESSKPLEKEDVLNLCCNLVVWDNALNIFRFAHLSVREFLEERAEYSSVEANKIAAETCLLHLCHPGSNANKSLIALNQSRRGFYDYAAIHWATHCSLCGDNRFNDRLKILIDSFVSQDQGVSTAFAEWMKGTEKKIYSLRYIGGFPILDGLCSPPKPFFIACVFGFPELVEREAAARGGDLKREERNRNGYTGLQVASKYGRCEVVQLLLVKNASVRTTDWLGCTALYHAVTNERISVVKILLDQNKNEQITAKVLEAAAMGSKELMESLLIQGDDILITETMLKAAVRYSRNGEEMLKLLLTRGSDIYISQDILMDAVRNWWSGKKMLELLLGRDSNIYITKKVFKSAAKYGSKEVVELLLERVSDIRITEKIFKAAAANWNGGREILELLLARVGDIHITEKVLIAAAANQGDGKNVLELLLAQGSDTYITEEVFGRAAGDGSWEAMELLLMRGSGIHITEEMLKAAAGNWRSSKKMMELLLAQGGDTCITKERGDNLITEEVLIAAAENLNRGEELMGLLLARSGNIPITERVLKTAVKNKVSGGDVLKLLLSQRGDIHATEGVLVSATVEGSKEMMELLLARSCDIHISKEMLKAAAGNRRSGAEGLTLLLAQSGDTRITREIVATASAEGSKEMIELLLSQGGDIHIDEEMLKAAAGNLTSGTEALMLLLDRVSDIHVTGELLMTVAANGLEEVMELLLTRSDDIYVTEEMLKATVLSRKSNKGMLGMLNLLLERGGDIYITEGVLKVALENKTLGKDALNLLLARSSIRITEEMLEAAAVGSGEMMRLLLERGSDIYITEDMLEAAAKSWESTEEVFKLLLERGGYAHVTENVVVAAAKNCKRGEELVELLLARGGHSRISECVLAVAASAGREETVELLLARNSSVQISEEVLIAAAENGREGMMEILLARGDGACITDEVLIAAAKSSGKELMELLLARSGDIRITEKMLKSAMKNQHYGKDVLKLLISQNGDIHISERVLMAAAAGSKDMMELLLARDCDVRITERVLETASSEGCNDVLELLLARSSNTHITEAVLAAAVIKERIEVAELLLRWGGDILITEQILVAAAGNHRRGEELMSLLLARNGSVHITEEVLKTAAKNRASSEGILKLLLARNSGMRIHEGALKSAAISGNVASVQLLMSQSGVVPWSKDWISVAQFSDAAKSGYERVVYDLLQKNVESDLEDEDGWTPLFWAARYGHTEIVNMLLKSNGVQANRRDHSGRTPLHISTVYSREAVVKLLLEREDVNLEARDYNGRTALSIAIGKDDRRIVKLLKLRAQSKR</sequence>
<keyword evidence="2" id="KW-0040">ANK repeat</keyword>
<dbReference type="InterPro" id="IPR036770">
    <property type="entry name" value="Ankyrin_rpt-contain_sf"/>
</dbReference>
<dbReference type="Pfam" id="PF22939">
    <property type="entry name" value="WHD_GPIID"/>
    <property type="match status" value="1"/>
</dbReference>
<dbReference type="Proteomes" id="UP000698800">
    <property type="component" value="Unassembled WGS sequence"/>
</dbReference>
<dbReference type="Pfam" id="PF24883">
    <property type="entry name" value="NPHP3_N"/>
    <property type="match status" value="1"/>
</dbReference>
<evidence type="ECO:0000313" key="6">
    <source>
        <dbReference type="EMBL" id="KAH0536560.1"/>
    </source>
</evidence>
<organism evidence="6 7">
    <name type="scientific">Glutinoglossum americanum</name>
    <dbReference type="NCBI Taxonomy" id="1670608"/>
    <lineage>
        <taxon>Eukaryota</taxon>
        <taxon>Fungi</taxon>
        <taxon>Dikarya</taxon>
        <taxon>Ascomycota</taxon>
        <taxon>Pezizomycotina</taxon>
        <taxon>Geoglossomycetes</taxon>
        <taxon>Geoglossales</taxon>
        <taxon>Geoglossaceae</taxon>
        <taxon>Glutinoglossum</taxon>
    </lineage>
</organism>
<feature type="domain" description="DUF7708" evidence="4">
    <location>
        <begin position="124"/>
        <end position="233"/>
    </location>
</feature>